<reference evidence="2" key="1">
    <citation type="journal article" date="2019" name="Int. J. Syst. Evol. Microbiol.">
        <title>The Global Catalogue of Microorganisms (GCM) 10K type strain sequencing project: providing services to taxonomists for standard genome sequencing and annotation.</title>
        <authorList>
            <consortium name="The Broad Institute Genomics Platform"/>
            <consortium name="The Broad Institute Genome Sequencing Center for Infectious Disease"/>
            <person name="Wu L."/>
            <person name="Ma J."/>
        </authorList>
    </citation>
    <scope>NUCLEOTIDE SEQUENCE [LARGE SCALE GENOMIC DNA]</scope>
    <source>
        <strain evidence="2">CGMCC 1.12931</strain>
    </source>
</reference>
<sequence length="187" mass="21941">MKTFIPIYIFVFLLLGCNDQASKDLFKTTDGEYASRMGKFVAAYPSKPFHHISNRKIDEESDLIQEFHLIRSTFGDYKVFSVEYFELDEKIVSEYTTEELLEIVKSDIDNFLYEADFVPGFINQTKLQGSKALFFSYQPNPKLAKQIPTAKAEGKAVIRNNRVYYMYYFGKIDRQAERFLESFRFTK</sequence>
<proteinExistence type="predicted"/>
<evidence type="ECO:0000313" key="1">
    <source>
        <dbReference type="EMBL" id="GGE27571.1"/>
    </source>
</evidence>
<comment type="caution">
    <text evidence="1">The sequence shown here is derived from an EMBL/GenBank/DDBJ whole genome shotgun (WGS) entry which is preliminary data.</text>
</comment>
<gene>
    <name evidence="1" type="ORF">GCM10010832_05360</name>
</gene>
<keyword evidence="2" id="KW-1185">Reference proteome</keyword>
<name>A0ABQ1SFB2_9FLAO</name>
<organism evidence="1 2">
    <name type="scientific">Psychroflexus planctonicus</name>
    <dbReference type="NCBI Taxonomy" id="1526575"/>
    <lineage>
        <taxon>Bacteria</taxon>
        <taxon>Pseudomonadati</taxon>
        <taxon>Bacteroidota</taxon>
        <taxon>Flavobacteriia</taxon>
        <taxon>Flavobacteriales</taxon>
        <taxon>Flavobacteriaceae</taxon>
        <taxon>Psychroflexus</taxon>
    </lineage>
</organism>
<protein>
    <recommendedName>
        <fullName evidence="3">Lipoprotein</fullName>
    </recommendedName>
</protein>
<accession>A0ABQ1SFB2</accession>
<dbReference type="EMBL" id="BMGM01000002">
    <property type="protein sequence ID" value="GGE27571.1"/>
    <property type="molecule type" value="Genomic_DNA"/>
</dbReference>
<evidence type="ECO:0000313" key="2">
    <source>
        <dbReference type="Proteomes" id="UP000599179"/>
    </source>
</evidence>
<dbReference type="Proteomes" id="UP000599179">
    <property type="component" value="Unassembled WGS sequence"/>
</dbReference>
<dbReference type="PROSITE" id="PS51257">
    <property type="entry name" value="PROKAR_LIPOPROTEIN"/>
    <property type="match status" value="1"/>
</dbReference>
<dbReference type="RefSeq" id="WP_188457548.1">
    <property type="nucleotide sequence ID" value="NZ_BMGM01000002.1"/>
</dbReference>
<evidence type="ECO:0008006" key="3">
    <source>
        <dbReference type="Google" id="ProtNLM"/>
    </source>
</evidence>